<dbReference type="SUPFAM" id="SSF52402">
    <property type="entry name" value="Adenine nucleotide alpha hydrolases-like"/>
    <property type="match status" value="1"/>
</dbReference>
<protein>
    <recommendedName>
        <fullName evidence="2">Universal stress protein</fullName>
    </recommendedName>
</protein>
<dbReference type="PANTHER" id="PTHR46268">
    <property type="entry name" value="STRESS RESPONSE PROTEIN NHAX"/>
    <property type="match status" value="1"/>
</dbReference>
<dbReference type="PIRSF" id="PIRSF006276">
    <property type="entry name" value="UspA"/>
    <property type="match status" value="1"/>
</dbReference>
<dbReference type="InterPro" id="IPR006016">
    <property type="entry name" value="UspA"/>
</dbReference>
<keyword evidence="2" id="KW-0963">Cytoplasm</keyword>
<reference evidence="4 5" key="1">
    <citation type="journal article" date="2022" name="Environ. Microbiol. Rep.">
        <title>Eco-phylogenetic analyses reveal divergent evolution of vitamin B12 metabolism in the marine bacterial family 'Psychromonadaceae'.</title>
        <authorList>
            <person name="Jin X."/>
            <person name="Yang Y."/>
            <person name="Cao H."/>
            <person name="Gao B."/>
            <person name="Zhao Z."/>
        </authorList>
    </citation>
    <scope>NUCLEOTIDE SEQUENCE [LARGE SCALE GENOMIC DNA]</scope>
    <source>
        <strain evidence="4 5">MKS20</strain>
    </source>
</reference>
<comment type="similarity">
    <text evidence="1 2">Belongs to the universal stress protein A family.</text>
</comment>
<dbReference type="RefSeq" id="WP_233052845.1">
    <property type="nucleotide sequence ID" value="NZ_JAIMJA010000010.1"/>
</dbReference>
<dbReference type="Gene3D" id="3.40.50.620">
    <property type="entry name" value="HUPs"/>
    <property type="match status" value="1"/>
</dbReference>
<accession>A0ABS8W8M8</accession>
<dbReference type="Pfam" id="PF00582">
    <property type="entry name" value="Usp"/>
    <property type="match status" value="1"/>
</dbReference>
<name>A0ABS8W8M8_9GAMM</name>
<feature type="domain" description="UspA" evidence="3">
    <location>
        <begin position="1"/>
        <end position="142"/>
    </location>
</feature>
<dbReference type="PANTHER" id="PTHR46268:SF6">
    <property type="entry name" value="UNIVERSAL STRESS PROTEIN UP12"/>
    <property type="match status" value="1"/>
</dbReference>
<dbReference type="InterPro" id="IPR006015">
    <property type="entry name" value="Universal_stress_UspA"/>
</dbReference>
<evidence type="ECO:0000259" key="3">
    <source>
        <dbReference type="Pfam" id="PF00582"/>
    </source>
</evidence>
<dbReference type="CDD" id="cd00293">
    <property type="entry name" value="USP-like"/>
    <property type="match status" value="1"/>
</dbReference>
<dbReference type="EMBL" id="JAIMJA010000010">
    <property type="protein sequence ID" value="MCE2595359.1"/>
    <property type="molecule type" value="Genomic_DNA"/>
</dbReference>
<dbReference type="PRINTS" id="PR01438">
    <property type="entry name" value="UNVRSLSTRESS"/>
</dbReference>
<dbReference type="InterPro" id="IPR014729">
    <property type="entry name" value="Rossmann-like_a/b/a_fold"/>
</dbReference>
<proteinExistence type="inferred from homology"/>
<comment type="subcellular location">
    <subcellularLocation>
        <location evidence="2">Cytoplasm</location>
    </subcellularLocation>
</comment>
<evidence type="ECO:0000313" key="4">
    <source>
        <dbReference type="EMBL" id="MCE2595359.1"/>
    </source>
</evidence>
<comment type="caution">
    <text evidence="4">The sequence shown here is derived from an EMBL/GenBank/DDBJ whole genome shotgun (WGS) entry which is preliminary data.</text>
</comment>
<dbReference type="Proteomes" id="UP001201273">
    <property type="component" value="Unassembled WGS sequence"/>
</dbReference>
<evidence type="ECO:0000313" key="5">
    <source>
        <dbReference type="Proteomes" id="UP001201273"/>
    </source>
</evidence>
<sequence>MYKNILVPVDLNAKGFSDKALTAAIWQAKQSHAKLFLLTILPGMNMPMVASYFPESAIKAMANDTRDQLKAFAEEKIPDDLDVVVHVGQGKPYKQILTYAHEQKIDLIIMPSHKRSKLNKAVLGSVAAKVVERAPIDVMVIKP</sequence>
<keyword evidence="5" id="KW-1185">Reference proteome</keyword>
<gene>
    <name evidence="4" type="ORF">K6Y31_11085</name>
</gene>
<evidence type="ECO:0000256" key="1">
    <source>
        <dbReference type="ARBA" id="ARBA00008791"/>
    </source>
</evidence>
<organism evidence="4 5">
    <name type="scientific">Motilimonas cestriensis</name>
    <dbReference type="NCBI Taxonomy" id="2742685"/>
    <lineage>
        <taxon>Bacteria</taxon>
        <taxon>Pseudomonadati</taxon>
        <taxon>Pseudomonadota</taxon>
        <taxon>Gammaproteobacteria</taxon>
        <taxon>Alteromonadales</taxon>
        <taxon>Alteromonadales genera incertae sedis</taxon>
        <taxon>Motilimonas</taxon>
    </lineage>
</organism>
<evidence type="ECO:0000256" key="2">
    <source>
        <dbReference type="PIRNR" id="PIRNR006276"/>
    </source>
</evidence>